<dbReference type="AlphaFoldDB" id="A0A9X2BX21"/>
<feature type="compositionally biased region" description="Low complexity" evidence="1">
    <location>
        <begin position="8"/>
        <end position="27"/>
    </location>
</feature>
<feature type="region of interest" description="Disordered" evidence="1">
    <location>
        <begin position="1"/>
        <end position="33"/>
    </location>
</feature>
<evidence type="ECO:0000313" key="4">
    <source>
        <dbReference type="EMBL" id="MCK8785489.1"/>
    </source>
</evidence>
<evidence type="ECO:0000259" key="3">
    <source>
        <dbReference type="Pfam" id="PF00892"/>
    </source>
</evidence>
<keyword evidence="2" id="KW-0812">Transmembrane</keyword>
<dbReference type="GO" id="GO:0016020">
    <property type="term" value="C:membrane"/>
    <property type="evidence" value="ECO:0007669"/>
    <property type="project" value="InterPro"/>
</dbReference>
<dbReference type="EMBL" id="JALPRX010000058">
    <property type="protein sequence ID" value="MCK8785489.1"/>
    <property type="molecule type" value="Genomic_DNA"/>
</dbReference>
<dbReference type="Pfam" id="PF00892">
    <property type="entry name" value="EamA"/>
    <property type="match status" value="1"/>
</dbReference>
<feature type="transmembrane region" description="Helical" evidence="2">
    <location>
        <begin position="64"/>
        <end position="87"/>
    </location>
</feature>
<evidence type="ECO:0000256" key="2">
    <source>
        <dbReference type="SAM" id="Phobius"/>
    </source>
</evidence>
<evidence type="ECO:0000313" key="5">
    <source>
        <dbReference type="Proteomes" id="UP001139516"/>
    </source>
</evidence>
<feature type="transmembrane region" description="Helical" evidence="2">
    <location>
        <begin position="293"/>
        <end position="311"/>
    </location>
</feature>
<dbReference type="Proteomes" id="UP001139516">
    <property type="component" value="Unassembled WGS sequence"/>
</dbReference>
<protein>
    <submittedName>
        <fullName evidence="4">DMT family transporter</fullName>
    </submittedName>
</protein>
<dbReference type="RefSeq" id="WP_248667624.1">
    <property type="nucleotide sequence ID" value="NZ_JALPRX010000058.1"/>
</dbReference>
<name>A0A9X2BX21_9PROT</name>
<feature type="transmembrane region" description="Helical" evidence="2">
    <location>
        <begin position="157"/>
        <end position="175"/>
    </location>
</feature>
<dbReference type="PANTHER" id="PTHR22911">
    <property type="entry name" value="ACYL-MALONYL CONDENSING ENZYME-RELATED"/>
    <property type="match status" value="1"/>
</dbReference>
<organism evidence="4 5">
    <name type="scientific">Roseomonas acroporae</name>
    <dbReference type="NCBI Taxonomy" id="2937791"/>
    <lineage>
        <taxon>Bacteria</taxon>
        <taxon>Pseudomonadati</taxon>
        <taxon>Pseudomonadota</taxon>
        <taxon>Alphaproteobacteria</taxon>
        <taxon>Acetobacterales</taxon>
        <taxon>Roseomonadaceae</taxon>
        <taxon>Roseomonas</taxon>
    </lineage>
</organism>
<keyword evidence="2" id="KW-0472">Membrane</keyword>
<feature type="transmembrane region" description="Helical" evidence="2">
    <location>
        <begin position="108"/>
        <end position="126"/>
    </location>
</feature>
<feature type="transmembrane region" description="Helical" evidence="2">
    <location>
        <begin position="211"/>
        <end position="231"/>
    </location>
</feature>
<reference evidence="4" key="1">
    <citation type="submission" date="2022-04" db="EMBL/GenBank/DDBJ databases">
        <title>Roseomonas acroporae sp. nov., isolated from coral Acropora digitifera.</title>
        <authorList>
            <person name="Sun H."/>
        </authorList>
    </citation>
    <scope>NUCLEOTIDE SEQUENCE</scope>
    <source>
        <strain evidence="4">NAR14</strain>
    </source>
</reference>
<accession>A0A9X2BX21</accession>
<feature type="transmembrane region" description="Helical" evidence="2">
    <location>
        <begin position="267"/>
        <end position="287"/>
    </location>
</feature>
<dbReference type="InterPro" id="IPR037185">
    <property type="entry name" value="EmrE-like"/>
</dbReference>
<sequence>MGGAGRTSAGAPDAADPAAPSAAAASRPVPPETPRENVLRGILLILASISLFSCSDALSKYLRATLPVVEIVWIRYAVFVAITLLLLGRGRFRGMRAQRRGLQVMRGLCVVGSALFFVVGLGYLPLAEATAINYVAPTFITLLSIPVLGEVVGIRRWAALLVGFAGVLIVVQPGSSAFQPAAVFPLLTAIAWAGAVVITRRIGTADRAVTTMFWTAGTGLAVLTLMLPFSFRMPTAFELGLALAHGVLGSVGQMLVVQAYRHAGASVLAPFSYGQIVTSGLVGFLVFGSVPGSAMLLGSAVIIASGLYTAHRERVRARERR</sequence>
<keyword evidence="2" id="KW-1133">Transmembrane helix</keyword>
<dbReference type="SUPFAM" id="SSF103481">
    <property type="entry name" value="Multidrug resistance efflux transporter EmrE"/>
    <property type="match status" value="2"/>
</dbReference>
<feature type="transmembrane region" description="Helical" evidence="2">
    <location>
        <begin position="237"/>
        <end position="260"/>
    </location>
</feature>
<dbReference type="InterPro" id="IPR000620">
    <property type="entry name" value="EamA_dom"/>
</dbReference>
<keyword evidence="5" id="KW-1185">Reference proteome</keyword>
<feature type="transmembrane region" description="Helical" evidence="2">
    <location>
        <begin position="132"/>
        <end position="152"/>
    </location>
</feature>
<gene>
    <name evidence="4" type="ORF">M0638_13955</name>
</gene>
<proteinExistence type="predicted"/>
<dbReference type="PANTHER" id="PTHR22911:SF103">
    <property type="entry name" value="BLR2811 PROTEIN"/>
    <property type="match status" value="1"/>
</dbReference>
<comment type="caution">
    <text evidence="4">The sequence shown here is derived from an EMBL/GenBank/DDBJ whole genome shotgun (WGS) entry which is preliminary data.</text>
</comment>
<feature type="domain" description="EamA" evidence="3">
    <location>
        <begin position="40"/>
        <end position="171"/>
    </location>
</feature>
<feature type="transmembrane region" description="Helical" evidence="2">
    <location>
        <begin position="181"/>
        <end position="199"/>
    </location>
</feature>
<evidence type="ECO:0000256" key="1">
    <source>
        <dbReference type="SAM" id="MobiDB-lite"/>
    </source>
</evidence>